<feature type="compositionally biased region" description="Acidic residues" evidence="1">
    <location>
        <begin position="291"/>
        <end position="302"/>
    </location>
</feature>
<feature type="compositionally biased region" description="Polar residues" evidence="1">
    <location>
        <begin position="385"/>
        <end position="399"/>
    </location>
</feature>
<dbReference type="EMBL" id="CAICTM010001412">
    <property type="protein sequence ID" value="CAB9523424.1"/>
    <property type="molecule type" value="Genomic_DNA"/>
</dbReference>
<sequence>MSHYLKDAPSVRAPIPRLSMRRSSKANKVVQHFTIEEYQDELAYCSKKLGEMMACGMDLQADANAKLLKINQERRANGYPPINAFVYGDDMTGVFWVMYQLEDGSRLMFPFTNDFPDPSMYHRLFKLKLIMPDPFTEAHKTTRFCEIWEFNEDEYINRYHRWLGDVDLLTEEVEGSSTGSDEVNMGGINLRRMERLIDNEASSPEDSPLAVRPLQRFTKEDFEPVIDNDSGTSEVPAIAGFEDRKPSALSPVIDNSRYAKIDGEIDEILCRPFMTEPKDTDSTEGSSSEESTADDDTEDTVEDTATNPAKNIAEYTVADTSVVTEDNATEEDCTEEESPKKKQKTSEDGEETNSEEEGSIDEEATIDREEDDDNDENDEGDNYDTSNGPILLSTGSWSY</sequence>
<name>A0A9N8EQT0_9STRA</name>
<dbReference type="Proteomes" id="UP001153069">
    <property type="component" value="Unassembled WGS sequence"/>
</dbReference>
<evidence type="ECO:0000256" key="1">
    <source>
        <dbReference type="SAM" id="MobiDB-lite"/>
    </source>
</evidence>
<evidence type="ECO:0000313" key="2">
    <source>
        <dbReference type="EMBL" id="CAB9523424.1"/>
    </source>
</evidence>
<protein>
    <submittedName>
        <fullName evidence="2">Uncharacterized protein</fullName>
    </submittedName>
</protein>
<proteinExistence type="predicted"/>
<feature type="region of interest" description="Disordered" evidence="1">
    <location>
        <begin position="270"/>
        <end position="399"/>
    </location>
</feature>
<feature type="compositionally biased region" description="Acidic residues" evidence="1">
    <location>
        <begin position="327"/>
        <end position="336"/>
    </location>
</feature>
<reference evidence="2" key="1">
    <citation type="submission" date="2020-06" db="EMBL/GenBank/DDBJ databases">
        <authorList>
            <consortium name="Plant Systems Biology data submission"/>
        </authorList>
    </citation>
    <scope>NUCLEOTIDE SEQUENCE</scope>
    <source>
        <strain evidence="2">D6</strain>
    </source>
</reference>
<feature type="compositionally biased region" description="Acidic residues" evidence="1">
    <location>
        <begin position="348"/>
        <end position="382"/>
    </location>
</feature>
<comment type="caution">
    <text evidence="2">The sequence shown here is derived from an EMBL/GenBank/DDBJ whole genome shotgun (WGS) entry which is preliminary data.</text>
</comment>
<accession>A0A9N8EQT0</accession>
<dbReference type="AlphaFoldDB" id="A0A9N8EQT0"/>
<organism evidence="2 3">
    <name type="scientific">Seminavis robusta</name>
    <dbReference type="NCBI Taxonomy" id="568900"/>
    <lineage>
        <taxon>Eukaryota</taxon>
        <taxon>Sar</taxon>
        <taxon>Stramenopiles</taxon>
        <taxon>Ochrophyta</taxon>
        <taxon>Bacillariophyta</taxon>
        <taxon>Bacillariophyceae</taxon>
        <taxon>Bacillariophycidae</taxon>
        <taxon>Naviculales</taxon>
        <taxon>Naviculaceae</taxon>
        <taxon>Seminavis</taxon>
    </lineage>
</organism>
<keyword evidence="3" id="KW-1185">Reference proteome</keyword>
<evidence type="ECO:0000313" key="3">
    <source>
        <dbReference type="Proteomes" id="UP001153069"/>
    </source>
</evidence>
<gene>
    <name evidence="2" type="ORF">SEMRO_1414_G270690.2</name>
</gene>
<feature type="compositionally biased region" description="Basic and acidic residues" evidence="1">
    <location>
        <begin position="337"/>
        <end position="347"/>
    </location>
</feature>